<dbReference type="Proteomes" id="UP000244930">
    <property type="component" value="Chromosome"/>
</dbReference>
<organism evidence="5 6">
    <name type="scientific">Parazoarcus communis</name>
    <dbReference type="NCBI Taxonomy" id="41977"/>
    <lineage>
        <taxon>Bacteria</taxon>
        <taxon>Pseudomonadati</taxon>
        <taxon>Pseudomonadota</taxon>
        <taxon>Betaproteobacteria</taxon>
        <taxon>Rhodocyclales</taxon>
        <taxon>Zoogloeaceae</taxon>
        <taxon>Parazoarcus</taxon>
    </lineage>
</organism>
<dbReference type="AlphaFoldDB" id="A0A2U8GVZ3"/>
<dbReference type="Pfam" id="PF00107">
    <property type="entry name" value="ADH_zinc_N"/>
    <property type="match status" value="1"/>
</dbReference>
<proteinExistence type="predicted"/>
<reference evidence="5 6" key="1">
    <citation type="submission" date="2017-06" db="EMBL/GenBank/DDBJ databases">
        <title>Azoarcus.</title>
        <authorList>
            <person name="Woo J.-H."/>
            <person name="Kim H.-S."/>
        </authorList>
    </citation>
    <scope>NUCLEOTIDE SEQUENCE [LARGE SCALE GENOMIC DNA]</scope>
    <source>
        <strain evidence="5 6">TSPY31</strain>
    </source>
</reference>
<keyword evidence="1" id="KW-0479">Metal-binding</keyword>
<dbReference type="InterPro" id="IPR011032">
    <property type="entry name" value="GroES-like_sf"/>
</dbReference>
<dbReference type="EMBL" id="CP022187">
    <property type="protein sequence ID" value="AWI77584.1"/>
    <property type="molecule type" value="Genomic_DNA"/>
</dbReference>
<dbReference type="InterPro" id="IPR013154">
    <property type="entry name" value="ADH-like_N"/>
</dbReference>
<dbReference type="PANTHER" id="PTHR43401">
    <property type="entry name" value="L-THREONINE 3-DEHYDROGENASE"/>
    <property type="match status" value="1"/>
</dbReference>
<dbReference type="GO" id="GO:0046872">
    <property type="term" value="F:metal ion binding"/>
    <property type="evidence" value="ECO:0007669"/>
    <property type="project" value="UniProtKB-KW"/>
</dbReference>
<dbReference type="GO" id="GO:0016491">
    <property type="term" value="F:oxidoreductase activity"/>
    <property type="evidence" value="ECO:0007669"/>
    <property type="project" value="UniProtKB-KW"/>
</dbReference>
<dbReference type="InterPro" id="IPR050129">
    <property type="entry name" value="Zn_alcohol_dh"/>
</dbReference>
<dbReference type="Pfam" id="PF08240">
    <property type="entry name" value="ADH_N"/>
    <property type="match status" value="1"/>
</dbReference>
<dbReference type="KEGG" id="acom:CEW83_08435"/>
<sequence length="329" mass="35181">MRALVYTGTREVEYRDADFPSPGPGEALVKIDAVGICGSDMHAYHGHDARRVPPMILGHEATGIVEHGRLRGKRVTMNPIAFCGYCEYCLSGRQNLCANRTMIGMSRPGAFAQYLTIPEQSLIELPDDMDPVAAALTEPTATALHAVHRAMRVSERPLAEARAMVIGAGSIGLLIALLLKHYGCRDILIGDTNALRRQTATEADCGEVFDPSASTPDENHYDLVFDAVGAVATRKTAIESIRPGGVIVHVGLLQGDGDFNVRKLTLAEITFIGVYTYSQTDLKAAAQALYTGALGPLDWVSTQPLSEGAAAFQALHDGSTPSAKIVLIP</sequence>
<dbReference type="InterPro" id="IPR036291">
    <property type="entry name" value="NAD(P)-bd_dom_sf"/>
</dbReference>
<evidence type="ECO:0000256" key="2">
    <source>
        <dbReference type="ARBA" id="ARBA00022833"/>
    </source>
</evidence>
<protein>
    <submittedName>
        <fullName evidence="5">Galactitol-1-phosphate 5-dehydrogenase</fullName>
    </submittedName>
</protein>
<dbReference type="SUPFAM" id="SSF51735">
    <property type="entry name" value="NAD(P)-binding Rossmann-fold domains"/>
    <property type="match status" value="1"/>
</dbReference>
<evidence type="ECO:0000256" key="1">
    <source>
        <dbReference type="ARBA" id="ARBA00022723"/>
    </source>
</evidence>
<evidence type="ECO:0000313" key="6">
    <source>
        <dbReference type="Proteomes" id="UP000244930"/>
    </source>
</evidence>
<evidence type="ECO:0000256" key="3">
    <source>
        <dbReference type="ARBA" id="ARBA00023002"/>
    </source>
</evidence>
<dbReference type="SMART" id="SM00829">
    <property type="entry name" value="PKS_ER"/>
    <property type="match status" value="1"/>
</dbReference>
<dbReference type="InterPro" id="IPR020843">
    <property type="entry name" value="ER"/>
</dbReference>
<feature type="domain" description="Enoyl reductase (ER)" evidence="4">
    <location>
        <begin position="8"/>
        <end position="327"/>
    </location>
</feature>
<keyword evidence="2" id="KW-0862">Zinc</keyword>
<dbReference type="InterPro" id="IPR013149">
    <property type="entry name" value="ADH-like_C"/>
</dbReference>
<gene>
    <name evidence="5" type="ORF">CEW83_08435</name>
</gene>
<keyword evidence="6" id="KW-1185">Reference proteome</keyword>
<dbReference type="SUPFAM" id="SSF50129">
    <property type="entry name" value="GroES-like"/>
    <property type="match status" value="1"/>
</dbReference>
<dbReference type="CDD" id="cd08236">
    <property type="entry name" value="sugar_DH"/>
    <property type="match status" value="1"/>
</dbReference>
<evidence type="ECO:0000313" key="5">
    <source>
        <dbReference type="EMBL" id="AWI77584.1"/>
    </source>
</evidence>
<name>A0A2U8GVZ3_9RHOO</name>
<keyword evidence="3" id="KW-0560">Oxidoreductase</keyword>
<evidence type="ECO:0000259" key="4">
    <source>
        <dbReference type="SMART" id="SM00829"/>
    </source>
</evidence>
<dbReference type="PANTHER" id="PTHR43401:SF2">
    <property type="entry name" value="L-THREONINE 3-DEHYDROGENASE"/>
    <property type="match status" value="1"/>
</dbReference>
<dbReference type="Gene3D" id="3.40.50.720">
    <property type="entry name" value="NAD(P)-binding Rossmann-like Domain"/>
    <property type="match status" value="1"/>
</dbReference>
<accession>A0A2U8GVZ3</accession>
<dbReference type="Gene3D" id="3.90.180.10">
    <property type="entry name" value="Medium-chain alcohol dehydrogenases, catalytic domain"/>
    <property type="match status" value="1"/>
</dbReference>